<proteinExistence type="predicted"/>
<comment type="caution">
    <text evidence="2">The sequence shown here is derived from an EMBL/GenBank/DDBJ whole genome shotgun (WGS) entry which is preliminary data.</text>
</comment>
<reference evidence="2" key="2">
    <citation type="submission" date="2021-09" db="EMBL/GenBank/DDBJ databases">
        <authorList>
            <person name="Gilroy R."/>
        </authorList>
    </citation>
    <scope>NUCLEOTIDE SEQUENCE</scope>
    <source>
        <strain evidence="2">ChiGjej5B5-7349</strain>
    </source>
</reference>
<keyword evidence="1" id="KW-0472">Membrane</keyword>
<gene>
    <name evidence="2" type="ORF">K8V08_01270</name>
</gene>
<dbReference type="OrthoDB" id="5197832at2"/>
<dbReference type="EMBL" id="DYUK01000025">
    <property type="protein sequence ID" value="HJG79024.1"/>
    <property type="molecule type" value="Genomic_DNA"/>
</dbReference>
<dbReference type="Proteomes" id="UP000784435">
    <property type="component" value="Unassembled WGS sequence"/>
</dbReference>
<reference evidence="2" key="1">
    <citation type="journal article" date="2021" name="PeerJ">
        <title>Extensive microbial diversity within the chicken gut microbiome revealed by metagenomics and culture.</title>
        <authorList>
            <person name="Gilroy R."/>
            <person name="Ravi A."/>
            <person name="Getino M."/>
            <person name="Pursley I."/>
            <person name="Horton D.L."/>
            <person name="Alikhan N.F."/>
            <person name="Baker D."/>
            <person name="Gharbi K."/>
            <person name="Hall N."/>
            <person name="Watson M."/>
            <person name="Adriaenssens E.M."/>
            <person name="Foster-Nyarko E."/>
            <person name="Jarju S."/>
            <person name="Secka A."/>
            <person name="Antonio M."/>
            <person name="Oren A."/>
            <person name="Chaudhuri R.R."/>
            <person name="La Ragione R."/>
            <person name="Hildebrand F."/>
            <person name="Pallen M.J."/>
        </authorList>
    </citation>
    <scope>NUCLEOTIDE SEQUENCE</scope>
    <source>
        <strain evidence="2">ChiGjej5B5-7349</strain>
    </source>
</reference>
<feature type="transmembrane region" description="Helical" evidence="1">
    <location>
        <begin position="34"/>
        <end position="57"/>
    </location>
</feature>
<keyword evidence="1" id="KW-1133">Transmembrane helix</keyword>
<accession>A0A921MB82</accession>
<dbReference type="RefSeq" id="WP_019160246.1">
    <property type="nucleotide sequence ID" value="NZ_CABKRC010000013.1"/>
</dbReference>
<dbReference type="AlphaFoldDB" id="A0A921MB82"/>
<keyword evidence="1" id="KW-0812">Transmembrane</keyword>
<organism evidence="2 3">
    <name type="scientific">Brevibacterium senegalense</name>
    <dbReference type="NCBI Taxonomy" id="1033736"/>
    <lineage>
        <taxon>Bacteria</taxon>
        <taxon>Bacillati</taxon>
        <taxon>Actinomycetota</taxon>
        <taxon>Actinomycetes</taxon>
        <taxon>Micrococcales</taxon>
        <taxon>Brevibacteriaceae</taxon>
        <taxon>Brevibacterium</taxon>
    </lineage>
</organism>
<sequence>MIQELTIVLIGYSLLLAAVSLILALRNRAAGRVTLVGTAVLLVLLLVQMVVSIVVWGQSPDTDGILFFGYLLTALLVVPLTGAWAYAELTRWGPAVLAAGAATVAVMIVRMDQIWL</sequence>
<feature type="transmembrane region" description="Helical" evidence="1">
    <location>
        <begin position="64"/>
        <end position="86"/>
    </location>
</feature>
<evidence type="ECO:0000313" key="2">
    <source>
        <dbReference type="EMBL" id="HJG79024.1"/>
    </source>
</evidence>
<name>A0A921MB82_9MICO</name>
<evidence type="ECO:0000256" key="1">
    <source>
        <dbReference type="SAM" id="Phobius"/>
    </source>
</evidence>
<evidence type="ECO:0000313" key="3">
    <source>
        <dbReference type="Proteomes" id="UP000784435"/>
    </source>
</evidence>
<feature type="transmembrane region" description="Helical" evidence="1">
    <location>
        <begin position="92"/>
        <end position="109"/>
    </location>
</feature>
<protein>
    <submittedName>
        <fullName evidence="2">Uncharacterized protein</fullName>
    </submittedName>
</protein>